<dbReference type="EC" id="2.7.1.15" evidence="9"/>
<name>A0A7S4RFR0_9DINO</name>
<comment type="similarity">
    <text evidence="9">Belongs to the carbohydrate kinase PfkB family. Ribokinase subfamily.</text>
</comment>
<dbReference type="CDD" id="cd01174">
    <property type="entry name" value="ribokinase"/>
    <property type="match status" value="1"/>
</dbReference>
<evidence type="ECO:0000256" key="5">
    <source>
        <dbReference type="ARBA" id="ARBA00022840"/>
    </source>
</evidence>
<dbReference type="GO" id="GO:0004747">
    <property type="term" value="F:ribokinase activity"/>
    <property type="evidence" value="ECO:0007669"/>
    <property type="project" value="UniProtKB-UniRule"/>
</dbReference>
<comment type="caution">
    <text evidence="9">Lacks conserved residue(s) required for the propagation of feature annotation.</text>
</comment>
<dbReference type="Gene3D" id="3.40.1190.20">
    <property type="match status" value="1"/>
</dbReference>
<comment type="activity regulation">
    <text evidence="9">Activated by a monovalent cation that binds near, but not in, the active site. The most likely occupant of the site in vivo is potassium. Ion binding induces a conformational change that may alter substrate affinity.</text>
</comment>
<dbReference type="InterPro" id="IPR013022">
    <property type="entry name" value="Xyl_isomerase-like_TIM-brl"/>
</dbReference>
<dbReference type="Gene3D" id="3.20.20.150">
    <property type="entry name" value="Divalent-metal-dependent TIM barrel enzymes"/>
    <property type="match status" value="1"/>
</dbReference>
<evidence type="ECO:0000256" key="4">
    <source>
        <dbReference type="ARBA" id="ARBA00022777"/>
    </source>
</evidence>
<feature type="signal peptide" evidence="10">
    <location>
        <begin position="1"/>
        <end position="22"/>
    </location>
</feature>
<feature type="binding site" evidence="9">
    <location>
        <position position="321"/>
    </location>
    <ligand>
        <name>K(+)</name>
        <dbReference type="ChEBI" id="CHEBI:29103"/>
    </ligand>
</feature>
<evidence type="ECO:0000256" key="9">
    <source>
        <dbReference type="HAMAP-Rule" id="MF_03215"/>
    </source>
</evidence>
<dbReference type="InterPro" id="IPR036237">
    <property type="entry name" value="Xyl_isomerase-like_sf"/>
</dbReference>
<feature type="domain" description="Xylose isomerase-like TIM barrel" evidence="12">
    <location>
        <begin position="414"/>
        <end position="648"/>
    </location>
</feature>
<feature type="binding site" evidence="9">
    <location>
        <begin position="34"/>
        <end position="36"/>
    </location>
    <ligand>
        <name>substrate</name>
    </ligand>
</feature>
<evidence type="ECO:0000256" key="1">
    <source>
        <dbReference type="ARBA" id="ARBA00022679"/>
    </source>
</evidence>
<keyword evidence="2 9" id="KW-0479">Metal-binding</keyword>
<dbReference type="GO" id="GO:0019303">
    <property type="term" value="P:D-ribose catabolic process"/>
    <property type="evidence" value="ECO:0007669"/>
    <property type="project" value="UniProtKB-UniRule"/>
</dbReference>
<comment type="cofactor">
    <cofactor evidence="9">
        <name>Mg(2+)</name>
        <dbReference type="ChEBI" id="CHEBI:18420"/>
    </cofactor>
    <text evidence="9">Requires a divalent cation, most likely magnesium in vivo, as an electrophilic catalyst to aid phosphoryl group transfer. It is the chelate of the metal and the nucleotide that is the actual substrate.</text>
</comment>
<dbReference type="EMBL" id="HBNR01049859">
    <property type="protein sequence ID" value="CAE4613169.1"/>
    <property type="molecule type" value="Transcribed_RNA"/>
</dbReference>
<keyword evidence="4 9" id="KW-0418">Kinase</keyword>
<feature type="binding site" evidence="9">
    <location>
        <position position="325"/>
    </location>
    <ligand>
        <name>K(+)</name>
        <dbReference type="ChEBI" id="CHEBI:29103"/>
    </ligand>
</feature>
<keyword evidence="9" id="KW-0963">Cytoplasm</keyword>
<dbReference type="PRINTS" id="PR00990">
    <property type="entry name" value="RIBOKINASE"/>
</dbReference>
<reference evidence="13" key="1">
    <citation type="submission" date="2021-01" db="EMBL/GenBank/DDBJ databases">
        <authorList>
            <person name="Corre E."/>
            <person name="Pelletier E."/>
            <person name="Niang G."/>
            <person name="Scheremetjew M."/>
            <person name="Finn R."/>
            <person name="Kale V."/>
            <person name="Holt S."/>
            <person name="Cochrane G."/>
            <person name="Meng A."/>
            <person name="Brown T."/>
            <person name="Cohen L."/>
        </authorList>
    </citation>
    <scope>NUCLEOTIDE SEQUENCE</scope>
    <source>
        <strain evidence="13">CCMP3105</strain>
    </source>
</reference>
<feature type="binding site" evidence="9">
    <location>
        <position position="316"/>
    </location>
    <ligand>
        <name>K(+)</name>
        <dbReference type="ChEBI" id="CHEBI:29103"/>
    </ligand>
</feature>
<evidence type="ECO:0000256" key="2">
    <source>
        <dbReference type="ARBA" id="ARBA00022723"/>
    </source>
</evidence>
<feature type="binding site" evidence="9">
    <location>
        <position position="214"/>
    </location>
    <ligand>
        <name>ATP</name>
        <dbReference type="ChEBI" id="CHEBI:30616"/>
    </ligand>
</feature>
<keyword evidence="6 9" id="KW-0460">Magnesium</keyword>
<accession>A0A7S4RFR0</accession>
<keyword evidence="8 9" id="KW-0119">Carbohydrate metabolism</keyword>
<comment type="pathway">
    <text evidence="9">Carbohydrate metabolism; D-ribose degradation; D-ribose 5-phosphate from beta-D-ribopyranose: step 2/2.</text>
</comment>
<keyword evidence="5 9" id="KW-0067">ATP-binding</keyword>
<keyword evidence="3 9" id="KW-0547">Nucleotide-binding</keyword>
<proteinExistence type="inferred from homology"/>
<dbReference type="SUPFAM" id="SSF53613">
    <property type="entry name" value="Ribokinase-like"/>
    <property type="match status" value="1"/>
</dbReference>
<evidence type="ECO:0000313" key="13">
    <source>
        <dbReference type="EMBL" id="CAE4613169.1"/>
    </source>
</evidence>
<evidence type="ECO:0000259" key="12">
    <source>
        <dbReference type="Pfam" id="PF01261"/>
    </source>
</evidence>
<feature type="binding site" evidence="9">
    <location>
        <position position="282"/>
    </location>
    <ligand>
        <name>K(+)</name>
        <dbReference type="ChEBI" id="CHEBI:29103"/>
    </ligand>
</feature>
<feature type="binding site" evidence="9">
    <location>
        <begin position="285"/>
        <end position="286"/>
    </location>
    <ligand>
        <name>ATP</name>
        <dbReference type="ChEBI" id="CHEBI:30616"/>
    </ligand>
</feature>
<feature type="binding site" evidence="9">
    <location>
        <position position="319"/>
    </location>
    <ligand>
        <name>K(+)</name>
        <dbReference type="ChEBI" id="CHEBI:29103"/>
    </ligand>
</feature>
<evidence type="ECO:0000256" key="10">
    <source>
        <dbReference type="SAM" id="SignalP"/>
    </source>
</evidence>
<dbReference type="GO" id="GO:0046872">
    <property type="term" value="F:metal ion binding"/>
    <property type="evidence" value="ECO:0007669"/>
    <property type="project" value="UniProtKB-KW"/>
</dbReference>
<sequence>MVPTPQCIVALATAAALGAALAEVTPILVVGSINMDVIIDVERMPRSGETIVASYPDTGQTVPGGKGANQAVAVSRLCRGGGKCSAQFVGQWGGDEHARALEKCLAENGVDISACGRAGGPSGQGLVFLGADGGVSSVVVAGSNAAWPQGITAFEGHIRAAGAVLLQREIPERVNALVAEAASAAEVPVFQDVGGEDRPIADELLAKVAFLSPNLSELRRLSGLPVGTEEELLAAARSLQARGARNVLVTRGEAGALLLAEDGRVLRQPAAAIPGGKAVDETGAGDSFRAAFAVAFVEGRPLEDCLRFAAAAGAVAVSRLGAVPSLPSREECRNVLLAGGGGLALEASVEDRGAGETVGNGTCMGRSPHASPGEPGAFPLKFGSRLNSMSARAELWDGGHDVLGWVRRQGAIKGLDVVDLNYPQHFSSAGLTVQELKAALTSAGLEAGAVGMRYPSEFRLGAFSNPDPALRRKAVELTIAGGRAAKELGARELVVWSAYDGYDYSLQADYPAAWSHTVEAFRDVCDALPELRVSLEHKPTDENTRFYIVNSAGAAKLLVQEVSRPNMGITLDVGHCLMAGENPAQSAALIGDKLFGIHLNDGHSRLGAEDGLMLGTVHSAMAVELMYWLQRIQYRGHLYMDTFPHNEDPVRECEFNIRRAKALWARAERLRARGLDELLRLHDAMRALELMEAAGEL</sequence>
<comment type="function">
    <text evidence="9">Catalyzes the phosphorylation of ribose at O-5 in a reaction requiring ATP and magnesium. The resulting D-ribose-5-phosphate can then be used either for sythesis of nucleotides, histidine, and tryptophan, or as a component of the pentose phosphate pathway.</text>
</comment>
<dbReference type="PANTHER" id="PTHR10584:SF166">
    <property type="entry name" value="RIBOKINASE"/>
    <property type="match status" value="1"/>
</dbReference>
<evidence type="ECO:0000256" key="3">
    <source>
        <dbReference type="ARBA" id="ARBA00022741"/>
    </source>
</evidence>
<evidence type="ECO:0000259" key="11">
    <source>
        <dbReference type="Pfam" id="PF00294"/>
    </source>
</evidence>
<dbReference type="UniPathway" id="UPA00916">
    <property type="reaction ID" value="UER00889"/>
</dbReference>
<comment type="subcellular location">
    <subcellularLocation>
        <location evidence="9">Cytoplasm</location>
    </subcellularLocation>
    <subcellularLocation>
        <location evidence="9">Nucleus</location>
    </subcellularLocation>
</comment>
<organism evidence="13">
    <name type="scientific">Alexandrium monilatum</name>
    <dbReference type="NCBI Taxonomy" id="311494"/>
    <lineage>
        <taxon>Eukaryota</taxon>
        <taxon>Sar</taxon>
        <taxon>Alveolata</taxon>
        <taxon>Dinophyceae</taxon>
        <taxon>Gonyaulacales</taxon>
        <taxon>Pyrocystaceae</taxon>
        <taxon>Alexandrium</taxon>
    </lineage>
</organism>
<keyword evidence="7 9" id="KW-0630">Potassium</keyword>
<dbReference type="HAMAP" id="MF_01987">
    <property type="entry name" value="Ribokinase"/>
    <property type="match status" value="1"/>
</dbReference>
<dbReference type="InterPro" id="IPR011877">
    <property type="entry name" value="Ribokinase"/>
</dbReference>
<dbReference type="GO" id="GO:0005737">
    <property type="term" value="C:cytoplasm"/>
    <property type="evidence" value="ECO:0007669"/>
    <property type="project" value="UniProtKB-SubCell"/>
</dbReference>
<dbReference type="GO" id="GO:0005634">
    <property type="term" value="C:nucleus"/>
    <property type="evidence" value="ECO:0007669"/>
    <property type="project" value="UniProtKB-SubCell"/>
</dbReference>
<dbReference type="PANTHER" id="PTHR10584">
    <property type="entry name" value="SUGAR KINASE"/>
    <property type="match status" value="1"/>
</dbReference>
<dbReference type="InterPro" id="IPR029056">
    <property type="entry name" value="Ribokinase-like"/>
</dbReference>
<feature type="binding site" evidence="9">
    <location>
        <position position="286"/>
    </location>
    <ligand>
        <name>substrate</name>
    </ligand>
</feature>
<dbReference type="SUPFAM" id="SSF51658">
    <property type="entry name" value="Xylose isomerase-like"/>
    <property type="match status" value="1"/>
</dbReference>
<feature type="domain" description="Carbohydrate kinase PfkB" evidence="11">
    <location>
        <begin position="27"/>
        <end position="328"/>
    </location>
</feature>
<dbReference type="Pfam" id="PF00294">
    <property type="entry name" value="PfkB"/>
    <property type="match status" value="1"/>
</dbReference>
<comment type="subunit">
    <text evidence="9">Homodimer.</text>
</comment>
<feature type="binding site" evidence="9">
    <location>
        <position position="280"/>
    </location>
    <ligand>
        <name>K(+)</name>
        <dbReference type="ChEBI" id="CHEBI:29103"/>
    </ligand>
</feature>
<evidence type="ECO:0000256" key="7">
    <source>
        <dbReference type="ARBA" id="ARBA00022958"/>
    </source>
</evidence>
<feature type="binding site" evidence="9">
    <location>
        <position position="169"/>
    </location>
    <ligand>
        <name>substrate</name>
    </ligand>
</feature>
<feature type="binding site" evidence="9">
    <location>
        <begin position="65"/>
        <end position="69"/>
    </location>
    <ligand>
        <name>substrate</name>
    </ligand>
</feature>
<dbReference type="Pfam" id="PF01261">
    <property type="entry name" value="AP_endonuc_2"/>
    <property type="match status" value="1"/>
</dbReference>
<dbReference type="AlphaFoldDB" id="A0A7S4RFR0"/>
<evidence type="ECO:0000256" key="6">
    <source>
        <dbReference type="ARBA" id="ARBA00022842"/>
    </source>
</evidence>
<evidence type="ECO:0000256" key="8">
    <source>
        <dbReference type="ARBA" id="ARBA00023277"/>
    </source>
</evidence>
<keyword evidence="1 9" id="KW-0808">Transferase</keyword>
<dbReference type="GO" id="GO:0005524">
    <property type="term" value="F:ATP binding"/>
    <property type="evidence" value="ECO:0007669"/>
    <property type="project" value="UniProtKB-UniRule"/>
</dbReference>
<feature type="chain" id="PRO_5031478133" description="Ribokinase" evidence="10">
    <location>
        <begin position="23"/>
        <end position="697"/>
    </location>
</feature>
<keyword evidence="10" id="KW-0732">Signal</keyword>
<gene>
    <name evidence="13" type="ORF">AMON00008_LOCUS34855</name>
</gene>
<feature type="active site" description="Proton acceptor" evidence="9">
    <location>
        <position position="286"/>
    </location>
</feature>
<feature type="binding site" evidence="9">
    <location>
        <begin position="250"/>
        <end position="255"/>
    </location>
    <ligand>
        <name>ATP</name>
        <dbReference type="ChEBI" id="CHEBI:30616"/>
    </ligand>
</feature>
<comment type="catalytic activity">
    <reaction evidence="9">
        <text>D-ribose + ATP = D-ribose 5-phosphate + ADP + H(+)</text>
        <dbReference type="Rhea" id="RHEA:13697"/>
        <dbReference type="ChEBI" id="CHEBI:15378"/>
        <dbReference type="ChEBI" id="CHEBI:30616"/>
        <dbReference type="ChEBI" id="CHEBI:47013"/>
        <dbReference type="ChEBI" id="CHEBI:78346"/>
        <dbReference type="ChEBI" id="CHEBI:456216"/>
        <dbReference type="EC" id="2.7.1.15"/>
    </reaction>
</comment>
<dbReference type="InterPro" id="IPR002139">
    <property type="entry name" value="Ribo/fructo_kinase"/>
</dbReference>
<keyword evidence="9" id="KW-0539">Nucleus</keyword>
<dbReference type="InterPro" id="IPR011611">
    <property type="entry name" value="PfkB_dom"/>
</dbReference>
<protein>
    <recommendedName>
        <fullName evidence="9">Ribokinase</fullName>
        <shortName evidence="9">RK</shortName>
        <ecNumber evidence="9">2.7.1.15</ecNumber>
    </recommendedName>
</protein>